<keyword evidence="5" id="KW-1185">Reference proteome</keyword>
<dbReference type="Proteomes" id="UP000267469">
    <property type="component" value="Unassembled WGS sequence"/>
</dbReference>
<feature type="repeat" description="TPR" evidence="1">
    <location>
        <begin position="92"/>
        <end position="125"/>
    </location>
</feature>
<evidence type="ECO:0000313" key="4">
    <source>
        <dbReference type="EMBL" id="RNL88703.1"/>
    </source>
</evidence>
<evidence type="ECO:0000313" key="5">
    <source>
        <dbReference type="Proteomes" id="UP000267469"/>
    </source>
</evidence>
<dbReference type="InterPro" id="IPR019734">
    <property type="entry name" value="TPR_rpt"/>
</dbReference>
<dbReference type="InterPro" id="IPR003594">
    <property type="entry name" value="HATPase_dom"/>
</dbReference>
<keyword evidence="2" id="KW-1133">Transmembrane helix</keyword>
<dbReference type="Pfam" id="PF13424">
    <property type="entry name" value="TPR_12"/>
    <property type="match status" value="2"/>
</dbReference>
<feature type="repeat" description="TPR" evidence="1">
    <location>
        <begin position="249"/>
        <end position="282"/>
    </location>
</feature>
<evidence type="ECO:0000256" key="1">
    <source>
        <dbReference type="PROSITE-ProRule" id="PRU00339"/>
    </source>
</evidence>
<dbReference type="InterPro" id="IPR050640">
    <property type="entry name" value="Bact_2-comp_sensor_kinase"/>
</dbReference>
<dbReference type="SUPFAM" id="SSF48452">
    <property type="entry name" value="TPR-like"/>
    <property type="match status" value="2"/>
</dbReference>
<proteinExistence type="predicted"/>
<gene>
    <name evidence="4" type="ORF">ED312_07905</name>
</gene>
<evidence type="ECO:0000259" key="3">
    <source>
        <dbReference type="SMART" id="SM00387"/>
    </source>
</evidence>
<name>A0A3N0ELC1_SINP1</name>
<dbReference type="GO" id="GO:0016020">
    <property type="term" value="C:membrane"/>
    <property type="evidence" value="ECO:0007669"/>
    <property type="project" value="InterPro"/>
</dbReference>
<dbReference type="PANTHER" id="PTHR34220">
    <property type="entry name" value="SENSOR HISTIDINE KINASE YPDA"/>
    <property type="match status" value="1"/>
</dbReference>
<dbReference type="RefSeq" id="WP_123215464.1">
    <property type="nucleotide sequence ID" value="NZ_RJTM01000057.1"/>
</dbReference>
<dbReference type="OrthoDB" id="6190788at2"/>
<organism evidence="4 5">
    <name type="scientific">Sinomicrobium pectinilyticum</name>
    <dbReference type="NCBI Taxonomy" id="1084421"/>
    <lineage>
        <taxon>Bacteria</taxon>
        <taxon>Pseudomonadati</taxon>
        <taxon>Bacteroidota</taxon>
        <taxon>Flavobacteriia</taxon>
        <taxon>Flavobacteriales</taxon>
        <taxon>Flavobacteriaceae</taxon>
        <taxon>Sinomicrobium</taxon>
    </lineage>
</organism>
<dbReference type="SMART" id="SM00387">
    <property type="entry name" value="HATPase_c"/>
    <property type="match status" value="1"/>
</dbReference>
<evidence type="ECO:0000256" key="2">
    <source>
        <dbReference type="SAM" id="Phobius"/>
    </source>
</evidence>
<dbReference type="SUPFAM" id="SSF55874">
    <property type="entry name" value="ATPase domain of HSP90 chaperone/DNA topoisomerase II/histidine kinase"/>
    <property type="match status" value="1"/>
</dbReference>
<feature type="repeat" description="TPR" evidence="1">
    <location>
        <begin position="132"/>
        <end position="165"/>
    </location>
</feature>
<dbReference type="PANTHER" id="PTHR34220:SF7">
    <property type="entry name" value="SENSOR HISTIDINE KINASE YPDA"/>
    <property type="match status" value="1"/>
</dbReference>
<keyword evidence="1" id="KW-0802">TPR repeat</keyword>
<dbReference type="Pfam" id="PF02518">
    <property type="entry name" value="HATPase_c"/>
    <property type="match status" value="1"/>
</dbReference>
<keyword evidence="2" id="KW-0812">Transmembrane</keyword>
<dbReference type="Gene3D" id="3.30.565.10">
    <property type="entry name" value="Histidine kinase-like ATPase, C-terminal domain"/>
    <property type="match status" value="1"/>
</dbReference>
<accession>A0A3N0ELC1</accession>
<sequence length="604" mass="69102">MNEYLYTLNQFIHIRRSFFVFLPVLFSLTVYAGPFSGFPPAGLQNSDNSHVLDSLFRSGAGFMQQRELDSAKQCYTKGLSMARNTGDSLYTGRFYNGLGSVLQVRKEYDKALDHYHKGLEYLDKNSYPSDVGKVYVNLGALYAGLEDFDKAEKYLESALDILDEENVLRLHVMGNLSALYLDRGKHDASREMILKAIPLAEKLRQEYVRAVLYTNLSNIYTEKEQWEKAVSAGELALRIKDSLSAGSPVAAYNNLGRAYEMSGRYTRANVYYGKALEQATGEDRALVLQNLKSVAKKQKDFPAALGYAEERDKLKDSLQKLDHRGKVAELTEKYESEQKQARIDFLQAESRLQEKLIDRQRVLAGISLALLLLFIVLVYIGIKQTRTRQALEKSRMRQRFLLTQLNPHFIFNALQTVQNFIYKNETETSAEYLGSFGRLIRAVLESSDKETISLEEEVEMMRNFLHLQQLNYDHSFTFEITTDLAEKDDPCYIPVMLLQPFVENAVIHGVKDVPGGEIRINIKSMEAGDMLQVEISDNGRGMNSEQKQRADVLHRSMGMEIVNKRIREFNRAGEKKIRLEIYPYREHPDFPGTRVVLYLPVLGE</sequence>
<feature type="domain" description="Histidine kinase/HSP90-like ATPase" evidence="3">
    <location>
        <begin position="493"/>
        <end position="603"/>
    </location>
</feature>
<dbReference type="Gene3D" id="1.25.40.10">
    <property type="entry name" value="Tetratricopeptide repeat domain"/>
    <property type="match status" value="2"/>
</dbReference>
<dbReference type="EMBL" id="RJTM01000057">
    <property type="protein sequence ID" value="RNL88703.1"/>
    <property type="molecule type" value="Genomic_DNA"/>
</dbReference>
<reference evidence="4 5" key="1">
    <citation type="submission" date="2018-10" db="EMBL/GenBank/DDBJ databases">
        <title>Sinomicrobium pectinilyticum sp. nov., a pectinase-producing bacterium isolated from alkaline and saline soil, and emended description of the genus Sinomicrobium.</title>
        <authorList>
            <person name="Cheng B."/>
            <person name="Li C."/>
            <person name="Lai Q."/>
            <person name="Du M."/>
            <person name="Shao Z."/>
            <person name="Xu P."/>
            <person name="Yang C."/>
        </authorList>
    </citation>
    <scope>NUCLEOTIDE SEQUENCE [LARGE SCALE GENOMIC DNA]</scope>
    <source>
        <strain evidence="4 5">5DNS001</strain>
    </source>
</reference>
<dbReference type="PROSITE" id="PS50005">
    <property type="entry name" value="TPR"/>
    <property type="match status" value="3"/>
</dbReference>
<dbReference type="Pfam" id="PF13374">
    <property type="entry name" value="TPR_10"/>
    <property type="match status" value="1"/>
</dbReference>
<keyword evidence="2" id="KW-0472">Membrane</keyword>
<dbReference type="InterPro" id="IPR010559">
    <property type="entry name" value="Sig_transdc_His_kin_internal"/>
</dbReference>
<dbReference type="InterPro" id="IPR011990">
    <property type="entry name" value="TPR-like_helical_dom_sf"/>
</dbReference>
<dbReference type="InterPro" id="IPR036890">
    <property type="entry name" value="HATPase_C_sf"/>
</dbReference>
<dbReference type="GO" id="GO:0000155">
    <property type="term" value="F:phosphorelay sensor kinase activity"/>
    <property type="evidence" value="ECO:0007669"/>
    <property type="project" value="InterPro"/>
</dbReference>
<protein>
    <recommendedName>
        <fullName evidence="3">Histidine kinase/HSP90-like ATPase domain-containing protein</fullName>
    </recommendedName>
</protein>
<comment type="caution">
    <text evidence="4">The sequence shown here is derived from an EMBL/GenBank/DDBJ whole genome shotgun (WGS) entry which is preliminary data.</text>
</comment>
<dbReference type="AlphaFoldDB" id="A0A3N0ELC1"/>
<dbReference type="SMART" id="SM00028">
    <property type="entry name" value="TPR"/>
    <property type="match status" value="6"/>
</dbReference>
<dbReference type="Pfam" id="PF06580">
    <property type="entry name" value="His_kinase"/>
    <property type="match status" value="1"/>
</dbReference>
<feature type="transmembrane region" description="Helical" evidence="2">
    <location>
        <begin position="362"/>
        <end position="382"/>
    </location>
</feature>